<dbReference type="EMBL" id="KE343371">
    <property type="protein sequence ID" value="EXB26572.1"/>
    <property type="molecule type" value="Genomic_DNA"/>
</dbReference>
<keyword evidence="2" id="KW-1185">Reference proteome</keyword>
<proteinExistence type="predicted"/>
<name>W9QJM5_9ROSA</name>
<evidence type="ECO:0000313" key="1">
    <source>
        <dbReference type="EMBL" id="EXB26572.1"/>
    </source>
</evidence>
<protein>
    <submittedName>
        <fullName evidence="1">Uncharacterized protein</fullName>
    </submittedName>
</protein>
<evidence type="ECO:0000313" key="2">
    <source>
        <dbReference type="Proteomes" id="UP000030645"/>
    </source>
</evidence>
<dbReference type="Proteomes" id="UP000030645">
    <property type="component" value="Unassembled WGS sequence"/>
</dbReference>
<dbReference type="AlphaFoldDB" id="W9QJM5"/>
<accession>W9QJM5</accession>
<gene>
    <name evidence="1" type="ORF">L484_012566</name>
</gene>
<sequence length="91" mass="10324">MSGVDEFAIRDGRAVSAEISVTIIDGEVRENGDDDVTKITPNRVVHRRRGRRFATLVAIPNQKLASEEEIMRLREKGHDGEIAYPDLEMFR</sequence>
<reference evidence="2" key="1">
    <citation type="submission" date="2013-01" db="EMBL/GenBank/DDBJ databases">
        <title>Draft Genome Sequence of a Mulberry Tree, Morus notabilis C.K. Schneid.</title>
        <authorList>
            <person name="He N."/>
            <person name="Zhao S."/>
        </authorList>
    </citation>
    <scope>NUCLEOTIDE SEQUENCE</scope>
</reference>
<organism evidence="1 2">
    <name type="scientific">Morus notabilis</name>
    <dbReference type="NCBI Taxonomy" id="981085"/>
    <lineage>
        <taxon>Eukaryota</taxon>
        <taxon>Viridiplantae</taxon>
        <taxon>Streptophyta</taxon>
        <taxon>Embryophyta</taxon>
        <taxon>Tracheophyta</taxon>
        <taxon>Spermatophyta</taxon>
        <taxon>Magnoliopsida</taxon>
        <taxon>eudicotyledons</taxon>
        <taxon>Gunneridae</taxon>
        <taxon>Pentapetalae</taxon>
        <taxon>rosids</taxon>
        <taxon>fabids</taxon>
        <taxon>Rosales</taxon>
        <taxon>Moraceae</taxon>
        <taxon>Moreae</taxon>
        <taxon>Morus</taxon>
    </lineage>
</organism>